<dbReference type="PROSITE" id="PS50017">
    <property type="entry name" value="DEATH_DOMAIN"/>
    <property type="match status" value="1"/>
</dbReference>
<reference evidence="2 3" key="1">
    <citation type="submission" date="2022-05" db="EMBL/GenBank/DDBJ databases">
        <authorList>
            <consortium name="Genoscope - CEA"/>
            <person name="William W."/>
        </authorList>
    </citation>
    <scope>NUCLEOTIDE SEQUENCE [LARGE SCALE GENOMIC DNA]</scope>
</reference>
<organism evidence="2 3">
    <name type="scientific">Porites evermanni</name>
    <dbReference type="NCBI Taxonomy" id="104178"/>
    <lineage>
        <taxon>Eukaryota</taxon>
        <taxon>Metazoa</taxon>
        <taxon>Cnidaria</taxon>
        <taxon>Anthozoa</taxon>
        <taxon>Hexacorallia</taxon>
        <taxon>Scleractinia</taxon>
        <taxon>Fungiina</taxon>
        <taxon>Poritidae</taxon>
        <taxon>Porites</taxon>
    </lineage>
</organism>
<dbReference type="EMBL" id="CALNXI010000034">
    <property type="protein sequence ID" value="CAH3016093.1"/>
    <property type="molecule type" value="Genomic_DNA"/>
</dbReference>
<dbReference type="InterPro" id="IPR011029">
    <property type="entry name" value="DEATH-like_dom_sf"/>
</dbReference>
<comment type="caution">
    <text evidence="2">The sequence shown here is derived from an EMBL/GenBank/DDBJ whole genome shotgun (WGS) entry which is preliminary data.</text>
</comment>
<feature type="non-terminal residue" evidence="2">
    <location>
        <position position="1"/>
    </location>
</feature>
<dbReference type="PANTHER" id="PTHR14657">
    <property type="entry name" value="IGF-LIKE FAMILY RECEPTOR 1"/>
    <property type="match status" value="1"/>
</dbReference>
<dbReference type="Gene3D" id="1.10.533.10">
    <property type="entry name" value="Death Domain, Fas"/>
    <property type="match status" value="1"/>
</dbReference>
<accession>A0ABN8LKX8</accession>
<sequence>IEGGTIQTLLEDIERLESLSVLLDKESPVLKNWRHFARKFGVSLDECNNLKPEALSPTKTLMEHIVQVEPKLTVKTLIEALKKIGRRDVVLALTKFFLGRSRTKQDANEKSISADEEVLKCP</sequence>
<name>A0ABN8LKX8_9CNID</name>
<feature type="domain" description="Death" evidence="1">
    <location>
        <begin position="18"/>
        <end position="97"/>
    </location>
</feature>
<dbReference type="Pfam" id="PF00531">
    <property type="entry name" value="Death"/>
    <property type="match status" value="1"/>
</dbReference>
<protein>
    <recommendedName>
        <fullName evidence="1">Death domain-containing protein</fullName>
    </recommendedName>
</protein>
<evidence type="ECO:0000259" key="1">
    <source>
        <dbReference type="PROSITE" id="PS50017"/>
    </source>
</evidence>
<dbReference type="InterPro" id="IPR042355">
    <property type="entry name" value="IGFLR1"/>
</dbReference>
<gene>
    <name evidence="2" type="ORF">PEVE_00025261</name>
</gene>
<dbReference type="SUPFAM" id="SSF47986">
    <property type="entry name" value="DEATH domain"/>
    <property type="match status" value="1"/>
</dbReference>
<dbReference type="Proteomes" id="UP001159427">
    <property type="component" value="Unassembled WGS sequence"/>
</dbReference>
<evidence type="ECO:0000313" key="2">
    <source>
        <dbReference type="EMBL" id="CAH3016093.1"/>
    </source>
</evidence>
<keyword evidence="3" id="KW-1185">Reference proteome</keyword>
<dbReference type="PANTHER" id="PTHR14657:SF2">
    <property type="entry name" value="IGF-LIKE FAMILY RECEPTOR 1"/>
    <property type="match status" value="1"/>
</dbReference>
<dbReference type="SMART" id="SM00005">
    <property type="entry name" value="DEATH"/>
    <property type="match status" value="1"/>
</dbReference>
<proteinExistence type="predicted"/>
<dbReference type="InterPro" id="IPR000488">
    <property type="entry name" value="Death_dom"/>
</dbReference>
<evidence type="ECO:0000313" key="3">
    <source>
        <dbReference type="Proteomes" id="UP001159427"/>
    </source>
</evidence>